<comment type="similarity">
    <text evidence="1">Belongs to the Cyclase 1 superfamily.</text>
</comment>
<evidence type="ECO:0000256" key="1">
    <source>
        <dbReference type="ARBA" id="ARBA00007865"/>
    </source>
</evidence>
<organism evidence="3 4">
    <name type="scientific">Oedothorax gibbosus</name>
    <dbReference type="NCBI Taxonomy" id="931172"/>
    <lineage>
        <taxon>Eukaryota</taxon>
        <taxon>Metazoa</taxon>
        <taxon>Ecdysozoa</taxon>
        <taxon>Arthropoda</taxon>
        <taxon>Chelicerata</taxon>
        <taxon>Arachnida</taxon>
        <taxon>Araneae</taxon>
        <taxon>Araneomorphae</taxon>
        <taxon>Entelegynae</taxon>
        <taxon>Araneoidea</taxon>
        <taxon>Linyphiidae</taxon>
        <taxon>Erigoninae</taxon>
        <taxon>Oedothorax</taxon>
    </lineage>
</organism>
<evidence type="ECO:0000313" key="4">
    <source>
        <dbReference type="Proteomes" id="UP000827092"/>
    </source>
</evidence>
<dbReference type="PANTHER" id="PTHR31118:SF12">
    <property type="entry name" value="CYCLASE-LIKE PROTEIN 2"/>
    <property type="match status" value="1"/>
</dbReference>
<protein>
    <recommendedName>
        <fullName evidence="5">Kynurenine formamidase</fullName>
    </recommendedName>
</protein>
<dbReference type="InterPro" id="IPR037175">
    <property type="entry name" value="KFase_sf"/>
</dbReference>
<dbReference type="AlphaFoldDB" id="A0AAV6TR80"/>
<feature type="transmembrane region" description="Helical" evidence="2">
    <location>
        <begin position="295"/>
        <end position="312"/>
    </location>
</feature>
<dbReference type="Pfam" id="PF04199">
    <property type="entry name" value="Cyclase"/>
    <property type="match status" value="1"/>
</dbReference>
<dbReference type="EMBL" id="JAFNEN010001237">
    <property type="protein sequence ID" value="KAG8174367.1"/>
    <property type="molecule type" value="Genomic_DNA"/>
</dbReference>
<keyword evidence="2" id="KW-0812">Transmembrane</keyword>
<keyword evidence="4" id="KW-1185">Reference proteome</keyword>
<accession>A0AAV6TR80</accession>
<keyword evidence="2" id="KW-1133">Transmembrane helix</keyword>
<evidence type="ECO:0000256" key="2">
    <source>
        <dbReference type="SAM" id="Phobius"/>
    </source>
</evidence>
<dbReference type="Gene3D" id="3.50.30.50">
    <property type="entry name" value="Putative cyclase"/>
    <property type="match status" value="1"/>
</dbReference>
<evidence type="ECO:0008006" key="5">
    <source>
        <dbReference type="Google" id="ProtNLM"/>
    </source>
</evidence>
<dbReference type="PANTHER" id="PTHR31118">
    <property type="entry name" value="CYCLASE-LIKE PROTEIN 2"/>
    <property type="match status" value="1"/>
</dbReference>
<dbReference type="InterPro" id="IPR007325">
    <property type="entry name" value="KFase/CYL"/>
</dbReference>
<dbReference type="GO" id="GO:0004061">
    <property type="term" value="F:arylformamidase activity"/>
    <property type="evidence" value="ECO:0007669"/>
    <property type="project" value="InterPro"/>
</dbReference>
<comment type="caution">
    <text evidence="3">The sequence shown here is derived from an EMBL/GenBank/DDBJ whole genome shotgun (WGS) entry which is preliminary data.</text>
</comment>
<evidence type="ECO:0000313" key="3">
    <source>
        <dbReference type="EMBL" id="KAG8174367.1"/>
    </source>
</evidence>
<proteinExistence type="inferred from homology"/>
<reference evidence="3 4" key="1">
    <citation type="journal article" date="2022" name="Nat. Ecol. Evol.">
        <title>A masculinizing supergene underlies an exaggerated male reproductive morph in a spider.</title>
        <authorList>
            <person name="Hendrickx F."/>
            <person name="De Corte Z."/>
            <person name="Sonet G."/>
            <person name="Van Belleghem S.M."/>
            <person name="Kostlbacher S."/>
            <person name="Vangestel C."/>
        </authorList>
    </citation>
    <scope>NUCLEOTIDE SEQUENCE [LARGE SCALE GENOMIC DNA]</scope>
    <source>
        <strain evidence="3">W744_W776</strain>
    </source>
</reference>
<dbReference type="Proteomes" id="UP000827092">
    <property type="component" value="Unassembled WGS sequence"/>
</dbReference>
<gene>
    <name evidence="3" type="ORF">JTE90_009790</name>
</gene>
<dbReference type="SUPFAM" id="SSF102198">
    <property type="entry name" value="Putative cyclase"/>
    <property type="match status" value="1"/>
</dbReference>
<name>A0AAV6TR80_9ARAC</name>
<sequence>MFPKPSRTQYTKPPPRRRSCLRPAHQSILLWHVLVFAWYLRNYLGDCAQNGRLVDLTHTFDEDTIYWITEPNLRLNVTHNGTAPGQDFWYQKDEFSAATHGGTHLDAPSHFAKGRWSVSDIPLSNLVGPMSVVDISRHVLDNPDRHLTLDDVLEWERVHGPLPEDGVLMVRTGWSRFWPDKKMYSGTDKDIPHRFPSIQPEVADWLIRNRKLVGVGIDTMSVDVPNTRPSVHVTLMEQNIYGLENVNNLDLLPESGAIVYVMPMKLRYASGAPCRIVAQIDQGGHSASFALCVSPNYLILLMTVLLAVYWLGHEMVGI</sequence>
<dbReference type="GO" id="GO:0019441">
    <property type="term" value="P:L-tryptophan catabolic process to kynurenine"/>
    <property type="evidence" value="ECO:0007669"/>
    <property type="project" value="InterPro"/>
</dbReference>
<keyword evidence="2" id="KW-0472">Membrane</keyword>